<dbReference type="PROSITE" id="PS50977">
    <property type="entry name" value="HTH_TETR_2"/>
    <property type="match status" value="1"/>
</dbReference>
<evidence type="ECO:0000256" key="5">
    <source>
        <dbReference type="PROSITE-ProRule" id="PRU00335"/>
    </source>
</evidence>
<gene>
    <name evidence="7" type="ORF">ACFQL9_03260</name>
</gene>
<comment type="caution">
    <text evidence="7">The sequence shown here is derived from an EMBL/GenBank/DDBJ whole genome shotgun (WGS) entry which is preliminary data.</text>
</comment>
<dbReference type="Pfam" id="PF00440">
    <property type="entry name" value="TetR_N"/>
    <property type="match status" value="1"/>
</dbReference>
<accession>A0ABD5W5V5</accession>
<protein>
    <submittedName>
        <fullName evidence="7">TetR/AcrR family transcriptional regulator</fullName>
    </submittedName>
</protein>
<evidence type="ECO:0000256" key="2">
    <source>
        <dbReference type="ARBA" id="ARBA00023015"/>
    </source>
</evidence>
<evidence type="ECO:0000259" key="6">
    <source>
        <dbReference type="PROSITE" id="PS50977"/>
    </source>
</evidence>
<dbReference type="PANTHER" id="PTHR30055:SF234">
    <property type="entry name" value="HTH-TYPE TRANSCRIPTIONAL REGULATOR BETI"/>
    <property type="match status" value="1"/>
</dbReference>
<dbReference type="Pfam" id="PF13977">
    <property type="entry name" value="TetR_C_6"/>
    <property type="match status" value="1"/>
</dbReference>
<keyword evidence="4" id="KW-0804">Transcription</keyword>
<reference evidence="7 8" key="1">
    <citation type="journal article" date="2019" name="Int. J. Syst. Evol. Microbiol.">
        <title>The Global Catalogue of Microorganisms (GCM) 10K type strain sequencing project: providing services to taxonomists for standard genome sequencing and annotation.</title>
        <authorList>
            <consortium name="The Broad Institute Genomics Platform"/>
            <consortium name="The Broad Institute Genome Sequencing Center for Infectious Disease"/>
            <person name="Wu L."/>
            <person name="Ma J."/>
        </authorList>
    </citation>
    <scope>NUCLEOTIDE SEQUENCE [LARGE SCALE GENOMIC DNA]</scope>
    <source>
        <strain evidence="7 8">DT31</strain>
    </source>
</reference>
<evidence type="ECO:0000256" key="3">
    <source>
        <dbReference type="ARBA" id="ARBA00023125"/>
    </source>
</evidence>
<evidence type="ECO:0000256" key="1">
    <source>
        <dbReference type="ARBA" id="ARBA00022491"/>
    </source>
</evidence>
<dbReference type="Gene3D" id="1.10.357.10">
    <property type="entry name" value="Tetracycline Repressor, domain 2"/>
    <property type="match status" value="1"/>
</dbReference>
<dbReference type="InterPro" id="IPR039538">
    <property type="entry name" value="BetI_C"/>
</dbReference>
<keyword evidence="1" id="KW-0678">Repressor</keyword>
<evidence type="ECO:0000256" key="4">
    <source>
        <dbReference type="ARBA" id="ARBA00023163"/>
    </source>
</evidence>
<name>A0ABD5W5V5_9EURY</name>
<feature type="domain" description="HTH tetR-type" evidence="6">
    <location>
        <begin position="12"/>
        <end position="72"/>
    </location>
</feature>
<evidence type="ECO:0000313" key="7">
    <source>
        <dbReference type="EMBL" id="MFC7068647.1"/>
    </source>
</evidence>
<dbReference type="InterPro" id="IPR001647">
    <property type="entry name" value="HTH_TetR"/>
</dbReference>
<keyword evidence="3 5" id="KW-0238">DNA-binding</keyword>
<evidence type="ECO:0000313" key="8">
    <source>
        <dbReference type="Proteomes" id="UP001596461"/>
    </source>
</evidence>
<dbReference type="EMBL" id="JBHTAH010000002">
    <property type="protein sequence ID" value="MFC7068647.1"/>
    <property type="molecule type" value="Genomic_DNA"/>
</dbReference>
<dbReference type="Proteomes" id="UP001596461">
    <property type="component" value="Unassembled WGS sequence"/>
</dbReference>
<dbReference type="PANTHER" id="PTHR30055">
    <property type="entry name" value="HTH-TYPE TRANSCRIPTIONAL REGULATOR RUTR"/>
    <property type="match status" value="1"/>
</dbReference>
<dbReference type="GO" id="GO:0003677">
    <property type="term" value="F:DNA binding"/>
    <property type="evidence" value="ECO:0007669"/>
    <property type="project" value="UniProtKB-UniRule"/>
</dbReference>
<keyword evidence="8" id="KW-1185">Reference proteome</keyword>
<dbReference type="GeneID" id="81126835"/>
<organism evidence="7 8">
    <name type="scientific">Halobaculum lipolyticum</name>
    <dbReference type="NCBI Taxonomy" id="3032001"/>
    <lineage>
        <taxon>Archaea</taxon>
        <taxon>Methanobacteriati</taxon>
        <taxon>Methanobacteriota</taxon>
        <taxon>Stenosarchaea group</taxon>
        <taxon>Halobacteria</taxon>
        <taxon>Halobacteriales</taxon>
        <taxon>Haloferacaceae</taxon>
        <taxon>Halobaculum</taxon>
    </lineage>
</organism>
<dbReference type="RefSeq" id="WP_284033640.1">
    <property type="nucleotide sequence ID" value="NZ_CP126155.1"/>
</dbReference>
<dbReference type="InterPro" id="IPR050109">
    <property type="entry name" value="HTH-type_TetR-like_transc_reg"/>
</dbReference>
<dbReference type="SUPFAM" id="SSF46689">
    <property type="entry name" value="Homeodomain-like"/>
    <property type="match status" value="1"/>
</dbReference>
<dbReference type="InterPro" id="IPR009057">
    <property type="entry name" value="Homeodomain-like_sf"/>
</dbReference>
<proteinExistence type="predicted"/>
<dbReference type="InterPro" id="IPR036271">
    <property type="entry name" value="Tet_transcr_reg_TetR-rel_C_sf"/>
</dbReference>
<dbReference type="SUPFAM" id="SSF48498">
    <property type="entry name" value="Tetracyclin repressor-like, C-terminal domain"/>
    <property type="match status" value="1"/>
</dbReference>
<dbReference type="AlphaFoldDB" id="A0ABD5W5V5"/>
<sequence>MDERVPVDEERGETEQRIVEATFAAIHEHGYSGLTIQRIADQFDKSKSLLYYHYDDKDEIVADLLGFALGRYLSAIDDRTTDDPIANLRVMVDELLPLDPTPEEAAGREVVMELRAQAVTDPEFRAAFTAIDDRLHDRIAGYVAEAIERDGVDGVDADAVAEQFLAVLNGALIESATADRDVVPALRASLLGKLDRLDRLDRLDAATEGDEE</sequence>
<feature type="DNA-binding region" description="H-T-H motif" evidence="5">
    <location>
        <begin position="35"/>
        <end position="54"/>
    </location>
</feature>
<keyword evidence="2" id="KW-0805">Transcription regulation</keyword>